<keyword evidence="2" id="KW-1185">Reference proteome</keyword>
<accession>A0A9J5ZQD9</accession>
<gene>
    <name evidence="1" type="ORF">H5410_014079</name>
</gene>
<dbReference type="EMBL" id="JACXVP010000003">
    <property type="protein sequence ID" value="KAG5614255.1"/>
    <property type="molecule type" value="Genomic_DNA"/>
</dbReference>
<dbReference type="Proteomes" id="UP000824120">
    <property type="component" value="Chromosome 3"/>
</dbReference>
<reference evidence="1 2" key="1">
    <citation type="submission" date="2020-09" db="EMBL/GenBank/DDBJ databases">
        <title>De no assembly of potato wild relative species, Solanum commersonii.</title>
        <authorList>
            <person name="Cho K."/>
        </authorList>
    </citation>
    <scope>NUCLEOTIDE SEQUENCE [LARGE SCALE GENOMIC DNA]</scope>
    <source>
        <strain evidence="1">LZ3.2</strain>
        <tissue evidence="1">Leaf</tissue>
    </source>
</reference>
<evidence type="ECO:0000313" key="2">
    <source>
        <dbReference type="Proteomes" id="UP000824120"/>
    </source>
</evidence>
<evidence type="ECO:0000313" key="1">
    <source>
        <dbReference type="EMBL" id="KAG5614255.1"/>
    </source>
</evidence>
<name>A0A9J5ZQD9_SOLCO</name>
<organism evidence="1 2">
    <name type="scientific">Solanum commersonii</name>
    <name type="common">Commerson's wild potato</name>
    <name type="synonym">Commerson's nightshade</name>
    <dbReference type="NCBI Taxonomy" id="4109"/>
    <lineage>
        <taxon>Eukaryota</taxon>
        <taxon>Viridiplantae</taxon>
        <taxon>Streptophyta</taxon>
        <taxon>Embryophyta</taxon>
        <taxon>Tracheophyta</taxon>
        <taxon>Spermatophyta</taxon>
        <taxon>Magnoliopsida</taxon>
        <taxon>eudicotyledons</taxon>
        <taxon>Gunneridae</taxon>
        <taxon>Pentapetalae</taxon>
        <taxon>asterids</taxon>
        <taxon>lamiids</taxon>
        <taxon>Solanales</taxon>
        <taxon>Solanaceae</taxon>
        <taxon>Solanoideae</taxon>
        <taxon>Solaneae</taxon>
        <taxon>Solanum</taxon>
    </lineage>
</organism>
<sequence length="117" mass="13412">MVESGLKAGRINSNCPTAAGDNRYHRHYYPYVTHIGYLQYRDLDAFGRICVPRCAHFGLTSKRRPGDHYRGPYNPVHAKLCSRSRREKEIHSVGRVVLRTFQKLRKIGVIGSSTRIV</sequence>
<proteinExistence type="predicted"/>
<dbReference type="AlphaFoldDB" id="A0A9J5ZQD9"/>
<protein>
    <submittedName>
        <fullName evidence="1">Uncharacterized protein</fullName>
    </submittedName>
</protein>
<comment type="caution">
    <text evidence="1">The sequence shown here is derived from an EMBL/GenBank/DDBJ whole genome shotgun (WGS) entry which is preliminary data.</text>
</comment>